<evidence type="ECO:0000259" key="11">
    <source>
        <dbReference type="SMART" id="SM00861"/>
    </source>
</evidence>
<dbReference type="CDD" id="cd07033">
    <property type="entry name" value="TPP_PYR_DXS_TK_like"/>
    <property type="match status" value="1"/>
</dbReference>
<dbReference type="HAMAP" id="MF_00315">
    <property type="entry name" value="DXP_synth"/>
    <property type="match status" value="1"/>
</dbReference>
<dbReference type="InterPro" id="IPR029061">
    <property type="entry name" value="THDP-binding"/>
</dbReference>
<feature type="binding site" evidence="10">
    <location>
        <begin position="146"/>
        <end position="147"/>
    </location>
    <ligand>
        <name>thiamine diphosphate</name>
        <dbReference type="ChEBI" id="CHEBI:58937"/>
    </ligand>
</feature>
<dbReference type="GO" id="GO:0019288">
    <property type="term" value="P:isopentenyl diphosphate biosynthetic process, methylerythritol 4-phosphate pathway"/>
    <property type="evidence" value="ECO:0007669"/>
    <property type="project" value="TreeGrafter"/>
</dbReference>
<evidence type="ECO:0000256" key="2">
    <source>
        <dbReference type="ARBA" id="ARBA00011081"/>
    </source>
</evidence>
<comment type="pathway">
    <text evidence="1 10">Metabolic intermediate biosynthesis; 1-deoxy-D-xylulose 5-phosphate biosynthesis; 1-deoxy-D-xylulose 5-phosphate from D-glyceraldehyde 3-phosphate and pyruvate: step 1/1.</text>
</comment>
<feature type="binding site" evidence="10">
    <location>
        <position position="364"/>
    </location>
    <ligand>
        <name>thiamine diphosphate</name>
        <dbReference type="ChEBI" id="CHEBI:58937"/>
    </ligand>
</feature>
<dbReference type="Gene3D" id="3.40.50.920">
    <property type="match status" value="1"/>
</dbReference>
<dbReference type="Pfam" id="PF02779">
    <property type="entry name" value="Transket_pyr"/>
    <property type="match status" value="1"/>
</dbReference>
<dbReference type="CDD" id="cd02007">
    <property type="entry name" value="TPP_DXS"/>
    <property type="match status" value="1"/>
</dbReference>
<dbReference type="PANTHER" id="PTHR43322:SF5">
    <property type="entry name" value="1-DEOXY-D-XYLULOSE-5-PHOSPHATE SYNTHASE, CHLOROPLASTIC"/>
    <property type="match status" value="1"/>
</dbReference>
<dbReference type="GO" id="GO:0030976">
    <property type="term" value="F:thiamine pyrophosphate binding"/>
    <property type="evidence" value="ECO:0007669"/>
    <property type="project" value="UniProtKB-UniRule"/>
</dbReference>
<dbReference type="SUPFAM" id="SSF52518">
    <property type="entry name" value="Thiamin diphosphate-binding fold (THDP-binding)"/>
    <property type="match status" value="1"/>
</dbReference>
<keyword evidence="9 10" id="KW-0414">Isoprene biosynthesis</keyword>
<dbReference type="PROSITE" id="PS00802">
    <property type="entry name" value="TRANSKETOLASE_2"/>
    <property type="match status" value="1"/>
</dbReference>
<dbReference type="InterPro" id="IPR009014">
    <property type="entry name" value="Transketo_C/PFOR_II"/>
</dbReference>
<feature type="binding site" evidence="10">
    <location>
        <position position="174"/>
    </location>
    <ligand>
        <name>thiamine diphosphate</name>
        <dbReference type="ChEBI" id="CHEBI:58937"/>
    </ligand>
</feature>
<comment type="catalytic activity">
    <reaction evidence="10">
        <text>D-glyceraldehyde 3-phosphate + pyruvate + H(+) = 1-deoxy-D-xylulose 5-phosphate + CO2</text>
        <dbReference type="Rhea" id="RHEA:12605"/>
        <dbReference type="ChEBI" id="CHEBI:15361"/>
        <dbReference type="ChEBI" id="CHEBI:15378"/>
        <dbReference type="ChEBI" id="CHEBI:16526"/>
        <dbReference type="ChEBI" id="CHEBI:57792"/>
        <dbReference type="ChEBI" id="CHEBI:59776"/>
        <dbReference type="EC" id="2.2.1.7"/>
    </reaction>
</comment>
<dbReference type="Gene3D" id="3.40.50.970">
    <property type="match status" value="2"/>
</dbReference>
<evidence type="ECO:0000256" key="1">
    <source>
        <dbReference type="ARBA" id="ARBA00004980"/>
    </source>
</evidence>
<feature type="binding site" evidence="10">
    <location>
        <position position="174"/>
    </location>
    <ligand>
        <name>Mg(2+)</name>
        <dbReference type="ChEBI" id="CHEBI:18420"/>
    </ligand>
</feature>
<comment type="caution">
    <text evidence="12">The sequence shown here is derived from an EMBL/GenBank/DDBJ whole genome shotgun (WGS) entry which is preliminary data.</text>
</comment>
<dbReference type="EC" id="2.2.1.7" evidence="10"/>
<reference evidence="12" key="2">
    <citation type="journal article" date="2021" name="PeerJ">
        <title>Extensive microbial diversity within the chicken gut microbiome revealed by metagenomics and culture.</title>
        <authorList>
            <person name="Gilroy R."/>
            <person name="Ravi A."/>
            <person name="Getino M."/>
            <person name="Pursley I."/>
            <person name="Horton D.L."/>
            <person name="Alikhan N.F."/>
            <person name="Baker D."/>
            <person name="Gharbi K."/>
            <person name="Hall N."/>
            <person name="Watson M."/>
            <person name="Adriaenssens E.M."/>
            <person name="Foster-Nyarko E."/>
            <person name="Jarju S."/>
            <person name="Secka A."/>
            <person name="Antonio M."/>
            <person name="Oren A."/>
            <person name="Chaudhuri R.R."/>
            <person name="La Ragione R."/>
            <person name="Hildebrand F."/>
            <person name="Pallen M.J."/>
        </authorList>
    </citation>
    <scope>NUCLEOTIDE SEQUENCE</scope>
    <source>
        <strain evidence="12">2830</strain>
    </source>
</reference>
<organism evidence="12 13">
    <name type="scientific">Candidatus Avidehalobacter gallistercoris</name>
    <dbReference type="NCBI Taxonomy" id="2840694"/>
    <lineage>
        <taxon>Bacteria</taxon>
        <taxon>Bacillati</taxon>
        <taxon>Bacillota</taxon>
        <taxon>Clostridia</taxon>
        <taxon>Eubacteriales</taxon>
        <taxon>Peptococcaceae</taxon>
        <taxon>Peptococcaceae incertae sedis</taxon>
        <taxon>Candidatus Avidehalobacter</taxon>
    </lineage>
</organism>
<comment type="subunit">
    <text evidence="3 10">Homodimer.</text>
</comment>
<evidence type="ECO:0000313" key="12">
    <source>
        <dbReference type="EMBL" id="HIU10310.1"/>
    </source>
</evidence>
<gene>
    <name evidence="10" type="primary">dxs</name>
    <name evidence="12" type="ORF">IAB00_03555</name>
</gene>
<evidence type="ECO:0000256" key="5">
    <source>
        <dbReference type="ARBA" id="ARBA00022723"/>
    </source>
</evidence>
<dbReference type="EMBL" id="DVMH01000020">
    <property type="protein sequence ID" value="HIU10310.1"/>
    <property type="molecule type" value="Genomic_DNA"/>
</dbReference>
<keyword evidence="6 10" id="KW-0460">Magnesium</keyword>
<dbReference type="GO" id="GO:0008661">
    <property type="term" value="F:1-deoxy-D-xylulose-5-phosphate synthase activity"/>
    <property type="evidence" value="ECO:0007669"/>
    <property type="project" value="UniProtKB-UniRule"/>
</dbReference>
<dbReference type="GO" id="GO:0000287">
    <property type="term" value="F:magnesium ion binding"/>
    <property type="evidence" value="ECO:0007669"/>
    <property type="project" value="UniProtKB-UniRule"/>
</dbReference>
<dbReference type="GO" id="GO:0009228">
    <property type="term" value="P:thiamine biosynthetic process"/>
    <property type="evidence" value="ECO:0007669"/>
    <property type="project" value="UniProtKB-UniRule"/>
</dbReference>
<reference evidence="12" key="1">
    <citation type="submission" date="2020-10" db="EMBL/GenBank/DDBJ databases">
        <authorList>
            <person name="Gilroy R."/>
        </authorList>
    </citation>
    <scope>NUCLEOTIDE SEQUENCE</scope>
    <source>
        <strain evidence="12">2830</strain>
    </source>
</reference>
<evidence type="ECO:0000256" key="9">
    <source>
        <dbReference type="ARBA" id="ARBA00023229"/>
    </source>
</evidence>
<dbReference type="SUPFAM" id="SSF52922">
    <property type="entry name" value="TK C-terminal domain-like"/>
    <property type="match status" value="1"/>
</dbReference>
<comment type="function">
    <text evidence="10">Catalyzes the acyloin condensation reaction between C atoms 2 and 3 of pyruvate and glyceraldehyde 3-phosphate to yield 1-deoxy-D-xylulose-5-phosphate (DXP).</text>
</comment>
<keyword evidence="7 10" id="KW-0784">Thiamine biosynthesis</keyword>
<dbReference type="Pfam" id="PF02780">
    <property type="entry name" value="Transketolase_C"/>
    <property type="match status" value="1"/>
</dbReference>
<dbReference type="Pfam" id="PF13292">
    <property type="entry name" value="DXP_synthase_N"/>
    <property type="match status" value="1"/>
</dbReference>
<evidence type="ECO:0000256" key="8">
    <source>
        <dbReference type="ARBA" id="ARBA00023052"/>
    </source>
</evidence>
<comment type="cofactor">
    <cofactor evidence="10">
        <name>thiamine diphosphate</name>
        <dbReference type="ChEBI" id="CHEBI:58937"/>
    </cofactor>
    <text evidence="10">Binds 1 thiamine pyrophosphate per subunit.</text>
</comment>
<dbReference type="NCBIfam" id="TIGR00204">
    <property type="entry name" value="dxs"/>
    <property type="match status" value="1"/>
</dbReference>
<proteinExistence type="inferred from homology"/>
<dbReference type="GO" id="GO:0016114">
    <property type="term" value="P:terpenoid biosynthetic process"/>
    <property type="evidence" value="ECO:0007669"/>
    <property type="project" value="UniProtKB-UniRule"/>
</dbReference>
<evidence type="ECO:0000256" key="10">
    <source>
        <dbReference type="HAMAP-Rule" id="MF_00315"/>
    </source>
</evidence>
<accession>A0A9D1HKC6</accession>
<dbReference type="InterPro" id="IPR005475">
    <property type="entry name" value="Transketolase-like_Pyr-bd"/>
</dbReference>
<dbReference type="GO" id="GO:0005829">
    <property type="term" value="C:cytosol"/>
    <property type="evidence" value="ECO:0007669"/>
    <property type="project" value="TreeGrafter"/>
</dbReference>
<evidence type="ECO:0000256" key="3">
    <source>
        <dbReference type="ARBA" id="ARBA00011738"/>
    </source>
</evidence>
<dbReference type="Proteomes" id="UP000824124">
    <property type="component" value="Unassembled WGS sequence"/>
</dbReference>
<feature type="binding site" evidence="10">
    <location>
        <position position="285"/>
    </location>
    <ligand>
        <name>thiamine diphosphate</name>
        <dbReference type="ChEBI" id="CHEBI:58937"/>
    </ligand>
</feature>
<evidence type="ECO:0000256" key="4">
    <source>
        <dbReference type="ARBA" id="ARBA00022679"/>
    </source>
</evidence>
<keyword evidence="5 10" id="KW-0479">Metal-binding</keyword>
<dbReference type="InterPro" id="IPR020826">
    <property type="entry name" value="Transketolase_BS"/>
</dbReference>
<evidence type="ECO:0000256" key="7">
    <source>
        <dbReference type="ARBA" id="ARBA00022977"/>
    </source>
</evidence>
<protein>
    <recommendedName>
        <fullName evidence="10">1-deoxy-D-xylulose-5-phosphate synthase</fullName>
        <ecNumber evidence="10">2.2.1.7</ecNumber>
    </recommendedName>
    <alternativeName>
        <fullName evidence="10">1-deoxyxylulose-5-phosphate synthase</fullName>
        <shortName evidence="10">DXP synthase</shortName>
        <shortName evidence="10">DXPS</shortName>
    </alternativeName>
</protein>
<feature type="binding site" evidence="10">
    <location>
        <position position="73"/>
    </location>
    <ligand>
        <name>thiamine diphosphate</name>
        <dbReference type="ChEBI" id="CHEBI:58937"/>
    </ligand>
</feature>
<comment type="similarity">
    <text evidence="2 10">Belongs to the transketolase family. DXPS subfamily.</text>
</comment>
<keyword evidence="4 10" id="KW-0808">Transferase</keyword>
<dbReference type="AlphaFoldDB" id="A0A9D1HKC6"/>
<dbReference type="InterPro" id="IPR033248">
    <property type="entry name" value="Transketolase_C"/>
</dbReference>
<evidence type="ECO:0000313" key="13">
    <source>
        <dbReference type="Proteomes" id="UP000824124"/>
    </source>
</evidence>
<dbReference type="InterPro" id="IPR005477">
    <property type="entry name" value="Dxylulose-5-P_synthase"/>
</dbReference>
<feature type="domain" description="Transketolase-like pyrimidine-binding" evidence="11">
    <location>
        <begin position="313"/>
        <end position="477"/>
    </location>
</feature>
<dbReference type="PROSITE" id="PS00801">
    <property type="entry name" value="TRANSKETOLASE_1"/>
    <property type="match status" value="1"/>
</dbReference>
<evidence type="ECO:0000256" key="6">
    <source>
        <dbReference type="ARBA" id="ARBA00022842"/>
    </source>
</evidence>
<dbReference type="SMART" id="SM00861">
    <property type="entry name" value="Transket_pyr"/>
    <property type="match status" value="1"/>
</dbReference>
<name>A0A9D1HKC6_9FIRM</name>
<keyword evidence="8 10" id="KW-0786">Thiamine pyrophosphate</keyword>
<feature type="binding site" evidence="10">
    <location>
        <position position="145"/>
    </location>
    <ligand>
        <name>Mg(2+)</name>
        <dbReference type="ChEBI" id="CHEBI:18420"/>
    </ligand>
</feature>
<dbReference type="PANTHER" id="PTHR43322">
    <property type="entry name" value="1-D-DEOXYXYLULOSE 5-PHOSPHATE SYNTHASE-RELATED"/>
    <property type="match status" value="1"/>
</dbReference>
<feature type="binding site" evidence="10">
    <location>
        <begin position="114"/>
        <end position="116"/>
    </location>
    <ligand>
        <name>thiamine diphosphate</name>
        <dbReference type="ChEBI" id="CHEBI:58937"/>
    </ligand>
</feature>
<dbReference type="InterPro" id="IPR049557">
    <property type="entry name" value="Transketolase_CS"/>
</dbReference>
<sequence>MVVLETIRESADVKKLNIEQLNLLSKEIRQEILQVVSVNGGHLASNLGVVELTVALHAFLNLPQDEIVWDVGHQCYAHKLLTGRRDEFTTLRTYKGLSGFPKPHESPADAYVAGHSSTSISVAVGIAQAAKLQHIKKRVYAVIGDGALSGGMVWEAMNHGGDLKTPFTVILNDNEMSIAENVGAMSLYLTRLRTDKRYRRLKDRVTQFLLSKKKLGHTFYRGLEHLRDAVKYFLVRGVLFEEMGFVYLGPVDGHDIAELLKTLKMAARIEKPVLIHVITQKGRGYAPAEQNPTAFHGVGSFNLTTGEIRPKGRTYTECFSDKLCELAATDQRIVAVTAAMPHGTGLEKFRLQFPERFYDVGIAEQHMVTFSAALALRGMRPVAAVYSTFLQRAYDQLMQDVCLAEAPLVLAVDRAGVVGEDGETHQGLFDIAMLRAMPNMTLLAPRDALTLPPMLEYALALGRPVALRYPRGEAARLASYTPQPLMQGKGEVLAEPAGAQIGLLALGDMVQTALQIAAMLAKRGIPAAVADLRFAKPLDDDLIVDFAGKYGRLLTLEDGIAAGGVGEGIALLLQTRGVKADLMTAAFPDEFVAQGKPAQIFSKYHMTAETLLPQIMRRWFKEINL</sequence>
<dbReference type="NCBIfam" id="NF003933">
    <property type="entry name" value="PRK05444.2-2"/>
    <property type="match status" value="1"/>
</dbReference>
<comment type="cofactor">
    <cofactor evidence="10">
        <name>Mg(2+)</name>
        <dbReference type="ChEBI" id="CHEBI:18420"/>
    </cofactor>
    <text evidence="10">Binds 1 Mg(2+) ion per subunit.</text>
</comment>